<dbReference type="AlphaFoldDB" id="A0A1A6A5R8"/>
<organism evidence="2">
    <name type="scientific">Kwoniella dejecticola CBS 10117</name>
    <dbReference type="NCBI Taxonomy" id="1296121"/>
    <lineage>
        <taxon>Eukaryota</taxon>
        <taxon>Fungi</taxon>
        <taxon>Dikarya</taxon>
        <taxon>Basidiomycota</taxon>
        <taxon>Agaricomycotina</taxon>
        <taxon>Tremellomycetes</taxon>
        <taxon>Tremellales</taxon>
        <taxon>Cryptococcaceae</taxon>
        <taxon>Kwoniella</taxon>
    </lineage>
</organism>
<protein>
    <submittedName>
        <fullName evidence="2">Uncharacterized protein</fullName>
    </submittedName>
</protein>
<dbReference type="EMBL" id="CP144534">
    <property type="protein sequence ID" value="WWC61700.1"/>
    <property type="molecule type" value="Genomic_DNA"/>
</dbReference>
<dbReference type="KEGG" id="kdj:28968437"/>
<reference evidence="3" key="2">
    <citation type="submission" date="2013-07" db="EMBL/GenBank/DDBJ databases">
        <authorList>
            <consortium name="The Broad Institute Genome Sequencing Platform"/>
            <person name="Cuomo C."/>
            <person name="Litvintseva A."/>
            <person name="Chen Y."/>
            <person name="Heitman J."/>
            <person name="Sun S."/>
            <person name="Springer D."/>
            <person name="Dromer F."/>
            <person name="Young S.K."/>
            <person name="Zeng Q."/>
            <person name="Gargeya S."/>
            <person name="Fitzgerald M."/>
            <person name="Abouelleil A."/>
            <person name="Alvarado L."/>
            <person name="Berlin A.M."/>
            <person name="Chapman S.B."/>
            <person name="Dewar J."/>
            <person name="Goldberg J."/>
            <person name="Griggs A."/>
            <person name="Gujja S."/>
            <person name="Hansen M."/>
            <person name="Howarth C."/>
            <person name="Imamovic A."/>
            <person name="Larimer J."/>
            <person name="McCowan C."/>
            <person name="Murphy C."/>
            <person name="Pearson M."/>
            <person name="Priest M."/>
            <person name="Roberts A."/>
            <person name="Saif S."/>
            <person name="Shea T."/>
            <person name="Sykes S."/>
            <person name="Wortman J."/>
            <person name="Nusbaum C."/>
            <person name="Birren B."/>
        </authorList>
    </citation>
    <scope>NUCLEOTIDE SEQUENCE</scope>
    <source>
        <strain evidence="3">CBS 10117</strain>
    </source>
</reference>
<feature type="compositionally biased region" description="Gly residues" evidence="1">
    <location>
        <begin position="696"/>
        <end position="708"/>
    </location>
</feature>
<evidence type="ECO:0000313" key="2">
    <source>
        <dbReference type="EMBL" id="OBR85403.1"/>
    </source>
</evidence>
<feature type="region of interest" description="Disordered" evidence="1">
    <location>
        <begin position="430"/>
        <end position="451"/>
    </location>
</feature>
<dbReference type="GeneID" id="28968437"/>
<reference evidence="3" key="3">
    <citation type="submission" date="2024-02" db="EMBL/GenBank/DDBJ databases">
        <title>Comparative genomics of Cryptococcus and Kwoniella reveals pathogenesis evolution and contrasting modes of karyotype evolution via chromosome fusion or intercentromeric recombination.</title>
        <authorList>
            <person name="Coelho M.A."/>
            <person name="David-Palma M."/>
            <person name="Shea T."/>
            <person name="Bowers K."/>
            <person name="McGinley-Smith S."/>
            <person name="Mohammad A.W."/>
            <person name="Gnirke A."/>
            <person name="Yurkov A.M."/>
            <person name="Nowrousian M."/>
            <person name="Sun S."/>
            <person name="Cuomo C.A."/>
            <person name="Heitman J."/>
        </authorList>
    </citation>
    <scope>NUCLEOTIDE SEQUENCE</scope>
    <source>
        <strain evidence="3">CBS 10117</strain>
    </source>
</reference>
<feature type="compositionally biased region" description="Low complexity" evidence="1">
    <location>
        <begin position="558"/>
        <end position="573"/>
    </location>
</feature>
<dbReference type="Proteomes" id="UP000078595">
    <property type="component" value="Chromosome 5"/>
</dbReference>
<dbReference type="RefSeq" id="XP_018263245.1">
    <property type="nucleotide sequence ID" value="XM_018408034.1"/>
</dbReference>
<feature type="compositionally biased region" description="Low complexity" evidence="1">
    <location>
        <begin position="679"/>
        <end position="695"/>
    </location>
</feature>
<evidence type="ECO:0000256" key="1">
    <source>
        <dbReference type="SAM" id="MobiDB-lite"/>
    </source>
</evidence>
<feature type="region of interest" description="Disordered" evidence="1">
    <location>
        <begin position="676"/>
        <end position="722"/>
    </location>
</feature>
<evidence type="ECO:0000313" key="4">
    <source>
        <dbReference type="Proteomes" id="UP000078595"/>
    </source>
</evidence>
<dbReference type="VEuPathDB" id="FungiDB:I303_04738"/>
<accession>A0A1A6A5R8</accession>
<proteinExistence type="predicted"/>
<sequence length="722" mass="78338">MSVATATASHVPGWKPLECQVTRGTADTVNSAVRGATADTRWVTDGATQQGEHYDKDLGLNTEYNNRVRDDGYDGDWGSGRPISTRIGLGNIKEFLLGPDKDRCENLREKVQSLVDKTNSYFEVELPSIASKVYSEAGPEIEIRRALKYGGIEKAQKLRQTAYDQGKPVAEAWLKGELSDVQQVDLNILTMGKFLSNHPDSAKDSAVRRQVQKFCLGEPSVSVNMSYADSVKLNEDLKSINREAGEVKSEGGDEGIMKWQMSKQTKLAEMAQKWASDSGLSETDWQSELKITKANMKARAKNKKAKLQAEQRKKLGLSDTETILSTSNIDAFLETQTDLAKDSKTLESVFRVLTGQGSAKVDVKSGEAMKKLQESIDATESTISEFEDETDQSKVAEKVKAWQANRQKKVKELVASWEKQSGKAIKDWMARDTVSTDSSSGGGRSERRDTQANISIANLDTFMTEFSGLAKDPSAQAAVLRALKGEATTINFTSTRAATALNESSIKFRKAMKAFEDSKDEEGCKSWQMKRMKGIGQALAQWEKISGKSRKEWSTEVSSSNRPSRGGSSSDSGSSGGTATKATIRSSNIDAFLSSHSSLARDPSVLEAVSSVLRGGGHREVDVGSAAAASKLAEAATHTQKTAQAMQSKGKEAFEKWSRDRQSRIQKYLSAWSSIANKSESTSSPGQSGESSQRGSWGGSQGSSGSGSLGSSRSGRTSEPRT</sequence>
<feature type="region of interest" description="Disordered" evidence="1">
    <location>
        <begin position="546"/>
        <end position="581"/>
    </location>
</feature>
<evidence type="ECO:0000313" key="3">
    <source>
        <dbReference type="EMBL" id="WWC61700.1"/>
    </source>
</evidence>
<gene>
    <name evidence="2" type="ORF">I303_04738</name>
    <name evidence="3" type="ORF">I303_104285</name>
</gene>
<reference evidence="2" key="1">
    <citation type="submission" date="2013-07" db="EMBL/GenBank/DDBJ databases">
        <title>The Genome Sequence of Cryptococcus dejecticola CBS10117.</title>
        <authorList>
            <consortium name="The Broad Institute Genome Sequencing Platform"/>
            <person name="Cuomo C."/>
            <person name="Litvintseva A."/>
            <person name="Chen Y."/>
            <person name="Heitman J."/>
            <person name="Sun S."/>
            <person name="Springer D."/>
            <person name="Dromer F."/>
            <person name="Young S.K."/>
            <person name="Zeng Q."/>
            <person name="Gargeya S."/>
            <person name="Fitzgerald M."/>
            <person name="Abouelleil A."/>
            <person name="Alvarado L."/>
            <person name="Berlin A.M."/>
            <person name="Chapman S.B."/>
            <person name="Dewar J."/>
            <person name="Goldberg J."/>
            <person name="Griggs A."/>
            <person name="Gujja S."/>
            <person name="Hansen M."/>
            <person name="Howarth C."/>
            <person name="Imamovic A."/>
            <person name="Larimer J."/>
            <person name="McCowan C."/>
            <person name="Murphy C."/>
            <person name="Pearson M."/>
            <person name="Priest M."/>
            <person name="Roberts A."/>
            <person name="Saif S."/>
            <person name="Shea T."/>
            <person name="Sykes S."/>
            <person name="Wortman J."/>
            <person name="Nusbaum C."/>
            <person name="Birren B."/>
        </authorList>
    </citation>
    <scope>NUCLEOTIDE SEQUENCE [LARGE SCALE GENOMIC DNA]</scope>
    <source>
        <strain evidence="2">CBS 10117</strain>
    </source>
</reference>
<keyword evidence="4" id="KW-1185">Reference proteome</keyword>
<dbReference type="OrthoDB" id="10486014at2759"/>
<name>A0A1A6A5R8_9TREE</name>
<dbReference type="EMBL" id="KI894031">
    <property type="protein sequence ID" value="OBR85403.1"/>
    <property type="molecule type" value="Genomic_DNA"/>
</dbReference>